<reference evidence="1 2" key="1">
    <citation type="submission" date="2018-10" db="EMBL/GenBank/DDBJ databases">
        <title>Genomic Encyclopedia of Archaeal and Bacterial Type Strains, Phase II (KMG-II): from individual species to whole genera.</title>
        <authorList>
            <person name="Goeker M."/>
        </authorList>
    </citation>
    <scope>NUCLEOTIDE SEQUENCE [LARGE SCALE GENOMIC DNA]</scope>
    <source>
        <strain evidence="1 2">DSM 23424</strain>
    </source>
</reference>
<dbReference type="PANTHER" id="PTHR35802">
    <property type="entry name" value="PROTEASE SYNTHASE AND SPORULATION PROTEIN PAI 2"/>
    <property type="match status" value="1"/>
</dbReference>
<gene>
    <name evidence="1" type="ORF">BXY75_2994</name>
</gene>
<dbReference type="PIRSF" id="PIRSF010372">
    <property type="entry name" value="PaiB"/>
    <property type="match status" value="1"/>
</dbReference>
<dbReference type="PANTHER" id="PTHR35802:SF1">
    <property type="entry name" value="PROTEASE SYNTHASE AND SPORULATION PROTEIN PAI 2"/>
    <property type="match status" value="1"/>
</dbReference>
<dbReference type="SUPFAM" id="SSF50475">
    <property type="entry name" value="FMN-binding split barrel"/>
    <property type="match status" value="1"/>
</dbReference>
<organism evidence="1 2">
    <name type="scientific">Ulvibacter antarcticus</name>
    <dbReference type="NCBI Taxonomy" id="442714"/>
    <lineage>
        <taxon>Bacteria</taxon>
        <taxon>Pseudomonadati</taxon>
        <taxon>Bacteroidota</taxon>
        <taxon>Flavobacteriia</taxon>
        <taxon>Flavobacteriales</taxon>
        <taxon>Flavobacteriaceae</taxon>
        <taxon>Ulvibacter</taxon>
    </lineage>
</organism>
<dbReference type="Gene3D" id="2.30.110.10">
    <property type="entry name" value="Electron Transport, Fmn-binding Protein, Chain A"/>
    <property type="match status" value="1"/>
</dbReference>
<evidence type="ECO:0000313" key="1">
    <source>
        <dbReference type="EMBL" id="RMA57112.1"/>
    </source>
</evidence>
<protein>
    <submittedName>
        <fullName evidence="1">PaiB family negative transcriptional regulator</fullName>
    </submittedName>
</protein>
<dbReference type="AlphaFoldDB" id="A0A3L9YRM2"/>
<dbReference type="Proteomes" id="UP000271339">
    <property type="component" value="Unassembled WGS sequence"/>
</dbReference>
<dbReference type="Pfam" id="PF04299">
    <property type="entry name" value="FMN_bind_2"/>
    <property type="match status" value="1"/>
</dbReference>
<sequence>MYPPPHHQIQDRQKMIAVIQQYPLAMLVSTLNNTPFITHIPIIYNQDSGKLVAHIDKYNPQVTSLTDGASVTVVFRGPDCYISPSAYTTKQLPTWNYMIVHISGTIKLINDADEAKETMIDMTKFLEGNEQKFVLHKDNPSMERFVNYIQAFEINITNWEGKFKLSQDKNPQDHENAKQELIKKSGEDITGFIDSMYIK</sequence>
<dbReference type="RefSeq" id="WP_121908532.1">
    <property type="nucleotide sequence ID" value="NZ_REFC01000015.1"/>
</dbReference>
<evidence type="ECO:0000313" key="2">
    <source>
        <dbReference type="Proteomes" id="UP000271339"/>
    </source>
</evidence>
<proteinExistence type="predicted"/>
<comment type="caution">
    <text evidence="1">The sequence shown here is derived from an EMBL/GenBank/DDBJ whole genome shotgun (WGS) entry which is preliminary data.</text>
</comment>
<name>A0A3L9YRM2_9FLAO</name>
<dbReference type="OrthoDB" id="9794948at2"/>
<dbReference type="InterPro" id="IPR007396">
    <property type="entry name" value="TR_PAI2-type"/>
</dbReference>
<accession>A0A3L9YRM2</accession>
<dbReference type="EMBL" id="REFC01000015">
    <property type="protein sequence ID" value="RMA57112.1"/>
    <property type="molecule type" value="Genomic_DNA"/>
</dbReference>
<keyword evidence="2" id="KW-1185">Reference proteome</keyword>
<dbReference type="InterPro" id="IPR012349">
    <property type="entry name" value="Split_barrel_FMN-bd"/>
</dbReference>